<dbReference type="EMBL" id="MN739110">
    <property type="protein sequence ID" value="QHS89503.1"/>
    <property type="molecule type" value="Genomic_DNA"/>
</dbReference>
<proteinExistence type="predicted"/>
<evidence type="ECO:0008006" key="2">
    <source>
        <dbReference type="Google" id="ProtNLM"/>
    </source>
</evidence>
<sequence>MLGIILTYFSFPEMLPYQLSNFKKYVKTTYTVYIIDDSDTGLPELNIEGVLYFRNTTHKIGASASIRHQDAVNFGLKKAADTCSSFLIFDNDMIFLNEFIPPKVSYYRPQFRGKMEYSWLNLLYLRKIHRFDFKNCSVTGERSDSGGNFVGEKKIIDICNHGSVKIENDYMKEYILEYNELCKKYDVPIWYDILDVNSCIVFHFCALSNWKKWGEDFQIHKKRLIFKYL</sequence>
<dbReference type="AlphaFoldDB" id="A0A6C0BDN6"/>
<protein>
    <recommendedName>
        <fullName evidence="2">Glycosyltransferase 2-like domain-containing protein</fullName>
    </recommendedName>
</protein>
<reference evidence="1" key="1">
    <citation type="journal article" date="2020" name="Nature">
        <title>Giant virus diversity and host interactions through global metagenomics.</title>
        <authorList>
            <person name="Schulz F."/>
            <person name="Roux S."/>
            <person name="Paez-Espino D."/>
            <person name="Jungbluth S."/>
            <person name="Walsh D.A."/>
            <person name="Denef V.J."/>
            <person name="McMahon K.D."/>
            <person name="Konstantinidis K.T."/>
            <person name="Eloe-Fadrosh E.A."/>
            <person name="Kyrpides N.C."/>
            <person name="Woyke T."/>
        </authorList>
    </citation>
    <scope>NUCLEOTIDE SEQUENCE</scope>
    <source>
        <strain evidence="1">GVMAG-M-3300010158-60</strain>
    </source>
</reference>
<evidence type="ECO:0000313" key="1">
    <source>
        <dbReference type="EMBL" id="QHS89503.1"/>
    </source>
</evidence>
<accession>A0A6C0BDN6</accession>
<organism evidence="1">
    <name type="scientific">viral metagenome</name>
    <dbReference type="NCBI Taxonomy" id="1070528"/>
    <lineage>
        <taxon>unclassified sequences</taxon>
        <taxon>metagenomes</taxon>
        <taxon>organismal metagenomes</taxon>
    </lineage>
</organism>
<name>A0A6C0BDN6_9ZZZZ</name>